<evidence type="ECO:0000259" key="3">
    <source>
        <dbReference type="Pfam" id="PF02557"/>
    </source>
</evidence>
<dbReference type="Pfam" id="PF02557">
    <property type="entry name" value="VanY"/>
    <property type="match status" value="1"/>
</dbReference>
<accession>A0ABU8LQ45</accession>
<dbReference type="InterPro" id="IPR009045">
    <property type="entry name" value="Zn_M74/Hedgehog-like"/>
</dbReference>
<name>A0ABU8LQ45_9MICO</name>
<keyword evidence="5" id="KW-1185">Reference proteome</keyword>
<proteinExistence type="predicted"/>
<dbReference type="CDD" id="cd14852">
    <property type="entry name" value="LD-carboxypeptidase"/>
    <property type="match status" value="1"/>
</dbReference>
<keyword evidence="2" id="KW-1133">Transmembrane helix</keyword>
<dbReference type="InterPro" id="IPR052179">
    <property type="entry name" value="DD-CPase-like"/>
</dbReference>
<dbReference type="SUPFAM" id="SSF55166">
    <property type="entry name" value="Hedgehog/DD-peptidase"/>
    <property type="match status" value="1"/>
</dbReference>
<dbReference type="InterPro" id="IPR058193">
    <property type="entry name" value="VanY/YodJ_core_dom"/>
</dbReference>
<comment type="caution">
    <text evidence="4">The sequence shown here is derived from an EMBL/GenBank/DDBJ whole genome shotgun (WGS) entry which is preliminary data.</text>
</comment>
<feature type="compositionally biased region" description="Low complexity" evidence="1">
    <location>
        <begin position="1"/>
        <end position="10"/>
    </location>
</feature>
<gene>
    <name evidence="4" type="ORF">WDU96_02075</name>
</gene>
<dbReference type="PANTHER" id="PTHR34385">
    <property type="entry name" value="D-ALANYL-D-ALANINE CARBOXYPEPTIDASE"/>
    <property type="match status" value="1"/>
</dbReference>
<keyword evidence="2" id="KW-0812">Transmembrane</keyword>
<sequence length="345" mass="35621">MTSTQQPQREPQSRRERRASALLDAEASAPRHARDRRAARIGVGFAAIVAASLLVGSAVAVTAALSGPAIAHDPVLNEDSSVDVPMPAAAKEIPAATDGAVALADDICALDGVVAKLDAGEDEAAIIAAGGGEAVRSAIVAGRADCFSLDDPERQWVVINKARPLDPIDYAPSSLAGSEGVQSISGGKLRNDPAAALSEMAAAAAGDGAGVIALQSAYRSYTTQQSSYGTQVDSRGVAGADMVSARPGYSEHQTGLAADVVACDGGCGTLDELAATPQGEWVAAESWRYGWIVRYEEGFTEISGYSPEPWHLRYVGNELAAAYHAGGYSTLEDFFGLDAAPTYPQ</sequence>
<evidence type="ECO:0000313" key="5">
    <source>
        <dbReference type="Proteomes" id="UP001368654"/>
    </source>
</evidence>
<feature type="region of interest" description="Disordered" evidence="1">
    <location>
        <begin position="1"/>
        <end position="33"/>
    </location>
</feature>
<organism evidence="4 5">
    <name type="scientific">Microbacterium marmarense</name>
    <dbReference type="NCBI Taxonomy" id="3122051"/>
    <lineage>
        <taxon>Bacteria</taxon>
        <taxon>Bacillati</taxon>
        <taxon>Actinomycetota</taxon>
        <taxon>Actinomycetes</taxon>
        <taxon>Micrococcales</taxon>
        <taxon>Microbacteriaceae</taxon>
        <taxon>Microbacterium</taxon>
    </lineage>
</organism>
<dbReference type="EMBL" id="JBBDGL010000001">
    <property type="protein sequence ID" value="MEJ1154386.1"/>
    <property type="molecule type" value="Genomic_DNA"/>
</dbReference>
<evidence type="ECO:0000256" key="2">
    <source>
        <dbReference type="SAM" id="Phobius"/>
    </source>
</evidence>
<keyword evidence="2" id="KW-0472">Membrane</keyword>
<dbReference type="Gene3D" id="3.30.1380.10">
    <property type="match status" value="1"/>
</dbReference>
<dbReference type="InterPro" id="IPR003709">
    <property type="entry name" value="VanY-like_core_dom"/>
</dbReference>
<dbReference type="RefSeq" id="WP_337336825.1">
    <property type="nucleotide sequence ID" value="NZ_JBBDGL010000001.1"/>
</dbReference>
<dbReference type="Proteomes" id="UP001368654">
    <property type="component" value="Unassembled WGS sequence"/>
</dbReference>
<evidence type="ECO:0000256" key="1">
    <source>
        <dbReference type="SAM" id="MobiDB-lite"/>
    </source>
</evidence>
<feature type="transmembrane region" description="Helical" evidence="2">
    <location>
        <begin position="41"/>
        <end position="65"/>
    </location>
</feature>
<dbReference type="PANTHER" id="PTHR34385:SF1">
    <property type="entry name" value="PEPTIDOGLYCAN L-ALANYL-D-GLUTAMATE ENDOPEPTIDASE CWLK"/>
    <property type="match status" value="1"/>
</dbReference>
<evidence type="ECO:0000313" key="4">
    <source>
        <dbReference type="EMBL" id="MEJ1154386.1"/>
    </source>
</evidence>
<protein>
    <submittedName>
        <fullName evidence="4">M15 family metallopeptidase</fullName>
    </submittedName>
</protein>
<feature type="domain" description="D-alanyl-D-alanine carboxypeptidase-like core" evidence="3">
    <location>
        <begin position="188"/>
        <end position="316"/>
    </location>
</feature>
<reference evidence="4 5" key="1">
    <citation type="submission" date="2024-02" db="EMBL/GenBank/DDBJ databases">
        <authorList>
            <person name="Saticioglu I.B."/>
        </authorList>
    </citation>
    <scope>NUCLEOTIDE SEQUENCE [LARGE SCALE GENOMIC DNA]</scope>
    <source>
        <strain evidence="4 5">Mu-86</strain>
    </source>
</reference>